<dbReference type="HAMAP" id="MF_00210">
    <property type="entry name" value="EPSP_synth"/>
    <property type="match status" value="1"/>
</dbReference>
<dbReference type="InterPro" id="IPR006264">
    <property type="entry name" value="EPSP_synthase"/>
</dbReference>
<dbReference type="CDD" id="cd01556">
    <property type="entry name" value="EPSP_synthase"/>
    <property type="match status" value="1"/>
</dbReference>
<dbReference type="InterPro" id="IPR036968">
    <property type="entry name" value="Enolpyruvate_Tfrase_sf"/>
</dbReference>
<dbReference type="EC" id="2.5.1.19" evidence="3"/>
<evidence type="ECO:0000256" key="5">
    <source>
        <dbReference type="ARBA" id="ARBA00022605"/>
    </source>
</evidence>
<keyword evidence="4" id="KW-0963">Cytoplasm</keyword>
<evidence type="ECO:0000256" key="8">
    <source>
        <dbReference type="ARBA" id="ARBA00044633"/>
    </source>
</evidence>
<dbReference type="GO" id="GO:0003866">
    <property type="term" value="F:3-phosphoshikimate 1-carboxyvinyltransferase activity"/>
    <property type="evidence" value="ECO:0007669"/>
    <property type="project" value="UniProtKB-EC"/>
</dbReference>
<name>A0A381NIX3_9ZZZZ</name>
<dbReference type="Gene3D" id="3.65.10.10">
    <property type="entry name" value="Enolpyruvate transferase domain"/>
    <property type="match status" value="2"/>
</dbReference>
<dbReference type="SUPFAM" id="SSF55205">
    <property type="entry name" value="EPT/RTPC-like"/>
    <property type="match status" value="1"/>
</dbReference>
<reference evidence="10" key="1">
    <citation type="submission" date="2018-05" db="EMBL/GenBank/DDBJ databases">
        <authorList>
            <person name="Lanie J.A."/>
            <person name="Ng W.-L."/>
            <person name="Kazmierczak K.M."/>
            <person name="Andrzejewski T.M."/>
            <person name="Davidsen T.M."/>
            <person name="Wayne K.J."/>
            <person name="Tettelin H."/>
            <person name="Glass J.I."/>
            <person name="Rusch D."/>
            <person name="Podicherti R."/>
            <person name="Tsui H.-C.T."/>
            <person name="Winkler M.E."/>
        </authorList>
    </citation>
    <scope>NUCLEOTIDE SEQUENCE</scope>
</reference>
<dbReference type="InterPro" id="IPR023193">
    <property type="entry name" value="EPSP_synthase_CS"/>
</dbReference>
<dbReference type="InterPro" id="IPR013792">
    <property type="entry name" value="RNA3'P_cycl/enolpyr_Trfase_a/b"/>
</dbReference>
<keyword evidence="7" id="KW-0057">Aromatic amino acid biosynthesis</keyword>
<dbReference type="InterPro" id="IPR001986">
    <property type="entry name" value="Enolpyruvate_Tfrase_dom"/>
</dbReference>
<dbReference type="EMBL" id="UINC01000389">
    <property type="protein sequence ID" value="SUZ54471.1"/>
    <property type="molecule type" value="Genomic_DNA"/>
</dbReference>
<dbReference type="Pfam" id="PF00275">
    <property type="entry name" value="EPSP_synthase"/>
    <property type="match status" value="1"/>
</dbReference>
<dbReference type="PROSITE" id="PS00104">
    <property type="entry name" value="EPSP_SYNTHASE_1"/>
    <property type="match status" value="1"/>
</dbReference>
<gene>
    <name evidence="10" type="ORF">METZ01_LOCUS7325</name>
</gene>
<keyword evidence="5" id="KW-0028">Amino-acid biosynthesis</keyword>
<evidence type="ECO:0000256" key="6">
    <source>
        <dbReference type="ARBA" id="ARBA00022679"/>
    </source>
</evidence>
<dbReference type="PIRSF" id="PIRSF000505">
    <property type="entry name" value="EPSPS"/>
    <property type="match status" value="1"/>
</dbReference>
<feature type="domain" description="Enolpyruvate transferase" evidence="9">
    <location>
        <begin position="5"/>
        <end position="426"/>
    </location>
</feature>
<comment type="pathway">
    <text evidence="1">Metabolic intermediate biosynthesis; chorismate biosynthesis; chorismate from D-erythrose 4-phosphate and phosphoenolpyruvate: step 6/7.</text>
</comment>
<comment type="catalytic activity">
    <reaction evidence="8">
        <text>3-phosphoshikimate + phosphoenolpyruvate = 5-O-(1-carboxyvinyl)-3-phosphoshikimate + phosphate</text>
        <dbReference type="Rhea" id="RHEA:21256"/>
        <dbReference type="ChEBI" id="CHEBI:43474"/>
        <dbReference type="ChEBI" id="CHEBI:57701"/>
        <dbReference type="ChEBI" id="CHEBI:58702"/>
        <dbReference type="ChEBI" id="CHEBI:145989"/>
        <dbReference type="EC" id="2.5.1.19"/>
    </reaction>
    <physiologicalReaction direction="left-to-right" evidence="8">
        <dbReference type="Rhea" id="RHEA:21257"/>
    </physiologicalReaction>
</comment>
<dbReference type="PANTHER" id="PTHR21090">
    <property type="entry name" value="AROM/DEHYDROQUINATE SYNTHASE"/>
    <property type="match status" value="1"/>
</dbReference>
<dbReference type="GO" id="GO:0009423">
    <property type="term" value="P:chorismate biosynthetic process"/>
    <property type="evidence" value="ECO:0007669"/>
    <property type="project" value="UniProtKB-UniPathway"/>
</dbReference>
<evidence type="ECO:0000256" key="1">
    <source>
        <dbReference type="ARBA" id="ARBA00004811"/>
    </source>
</evidence>
<evidence type="ECO:0000313" key="10">
    <source>
        <dbReference type="EMBL" id="SUZ54471.1"/>
    </source>
</evidence>
<dbReference type="PANTHER" id="PTHR21090:SF5">
    <property type="entry name" value="PENTAFUNCTIONAL AROM POLYPEPTIDE"/>
    <property type="match status" value="1"/>
</dbReference>
<evidence type="ECO:0000256" key="4">
    <source>
        <dbReference type="ARBA" id="ARBA00022490"/>
    </source>
</evidence>
<organism evidence="10">
    <name type="scientific">marine metagenome</name>
    <dbReference type="NCBI Taxonomy" id="408172"/>
    <lineage>
        <taxon>unclassified sequences</taxon>
        <taxon>metagenomes</taxon>
        <taxon>ecological metagenomes</taxon>
    </lineage>
</organism>
<evidence type="ECO:0000259" key="9">
    <source>
        <dbReference type="Pfam" id="PF00275"/>
    </source>
</evidence>
<dbReference type="UniPathway" id="UPA00053">
    <property type="reaction ID" value="UER00089"/>
</dbReference>
<keyword evidence="6" id="KW-0808">Transferase</keyword>
<evidence type="ECO:0000256" key="3">
    <source>
        <dbReference type="ARBA" id="ARBA00012450"/>
    </source>
</evidence>
<dbReference type="GO" id="GO:0008652">
    <property type="term" value="P:amino acid biosynthetic process"/>
    <property type="evidence" value="ECO:0007669"/>
    <property type="project" value="UniProtKB-KW"/>
</dbReference>
<dbReference type="AlphaFoldDB" id="A0A381NIX3"/>
<sequence>MQSMKSKNLKGEITIPGDKSISHRSVILASLALGQTVIKGLLKSDDVMKTIEAMRLFGAEINFKGNETCKINGVGVGGILEPSQPLDFGNSGTSARLIMGLVATHPISAIFTGDESLSKRPMQRILEPLKLFGSEVSSREDNYLPVIIKGSKLPIPISYKLELPSAQVKSAILLAGLNTPGTTEVIDKFNTRDHTERLLEIFGCSVDIKETSQGKKILINGETDLISTKLEVPGDPSSAAYPIVASIICDNSSLVVKSVLINPTRDAIFNILKQMGAKISFLNKKSLCGEEVYDIKVETSKLVGIEISEEVAPILIDDYPILAVAASQAQGKTRMNGLSELRFKESNRLDGIIDLLSKCKVDFNLEGDDLIIFGQDSEKKGGSFIETNLDHRMAMSSLIMGLVCKNPIEIDNPEIINTSFPNFIKIMQKIGAKIGSSS</sequence>
<dbReference type="NCBIfam" id="TIGR01356">
    <property type="entry name" value="aroA"/>
    <property type="match status" value="1"/>
</dbReference>
<comment type="similarity">
    <text evidence="2">Belongs to the EPSP synthase family.</text>
</comment>
<proteinExistence type="inferred from homology"/>
<evidence type="ECO:0000256" key="2">
    <source>
        <dbReference type="ARBA" id="ARBA00009948"/>
    </source>
</evidence>
<evidence type="ECO:0000256" key="7">
    <source>
        <dbReference type="ARBA" id="ARBA00023141"/>
    </source>
</evidence>
<protein>
    <recommendedName>
        <fullName evidence="3">3-phosphoshikimate 1-carboxyvinyltransferase</fullName>
        <ecNumber evidence="3">2.5.1.19</ecNumber>
    </recommendedName>
</protein>
<dbReference type="GO" id="GO:0009073">
    <property type="term" value="P:aromatic amino acid family biosynthetic process"/>
    <property type="evidence" value="ECO:0007669"/>
    <property type="project" value="UniProtKB-KW"/>
</dbReference>
<dbReference type="FunFam" id="3.65.10.10:FF:000005">
    <property type="entry name" value="3-phosphoshikimate 1-carboxyvinyltransferase"/>
    <property type="match status" value="1"/>
</dbReference>
<accession>A0A381NIX3</accession>